<dbReference type="SUPFAM" id="SSF103473">
    <property type="entry name" value="MFS general substrate transporter"/>
    <property type="match status" value="1"/>
</dbReference>
<feature type="transmembrane region" description="Helical" evidence="4">
    <location>
        <begin position="86"/>
        <end position="108"/>
    </location>
</feature>
<feature type="transmembrane region" description="Helical" evidence="4">
    <location>
        <begin position="56"/>
        <end position="74"/>
    </location>
</feature>
<evidence type="ECO:0000256" key="3">
    <source>
        <dbReference type="ARBA" id="ARBA00023136"/>
    </source>
</evidence>
<dbReference type="CDD" id="cd17324">
    <property type="entry name" value="MFS_NepI_like"/>
    <property type="match status" value="1"/>
</dbReference>
<evidence type="ECO:0000256" key="1">
    <source>
        <dbReference type="ARBA" id="ARBA00022692"/>
    </source>
</evidence>
<dbReference type="PANTHER" id="PTHR42910:SF1">
    <property type="entry name" value="MAJOR FACILITATOR SUPERFAMILY (MFS) PROFILE DOMAIN-CONTAINING PROTEIN"/>
    <property type="match status" value="1"/>
</dbReference>
<dbReference type="EMBL" id="SSWX01000006">
    <property type="protein sequence ID" value="THJ34615.1"/>
    <property type="molecule type" value="Genomic_DNA"/>
</dbReference>
<feature type="transmembrane region" description="Helical" evidence="4">
    <location>
        <begin position="322"/>
        <end position="346"/>
    </location>
</feature>
<evidence type="ECO:0000256" key="4">
    <source>
        <dbReference type="SAM" id="Phobius"/>
    </source>
</evidence>
<dbReference type="OrthoDB" id="9815356at2"/>
<dbReference type="InterPro" id="IPR020846">
    <property type="entry name" value="MFS_dom"/>
</dbReference>
<dbReference type="Pfam" id="PF07690">
    <property type="entry name" value="MFS_1"/>
    <property type="match status" value="1"/>
</dbReference>
<dbReference type="PROSITE" id="PS50850">
    <property type="entry name" value="MFS"/>
    <property type="match status" value="1"/>
</dbReference>
<dbReference type="AlphaFoldDB" id="A0A4S5BUC1"/>
<keyword evidence="7" id="KW-1185">Reference proteome</keyword>
<dbReference type="Proteomes" id="UP000306236">
    <property type="component" value="Unassembled WGS sequence"/>
</dbReference>
<organism evidence="6 7">
    <name type="scientific">Lampropedia aestuarii</name>
    <dbReference type="NCBI Taxonomy" id="2562762"/>
    <lineage>
        <taxon>Bacteria</taxon>
        <taxon>Pseudomonadati</taxon>
        <taxon>Pseudomonadota</taxon>
        <taxon>Betaproteobacteria</taxon>
        <taxon>Burkholderiales</taxon>
        <taxon>Comamonadaceae</taxon>
        <taxon>Lampropedia</taxon>
    </lineage>
</organism>
<dbReference type="PANTHER" id="PTHR42910">
    <property type="entry name" value="TRANSPORTER SCO4007-RELATED"/>
    <property type="match status" value="1"/>
</dbReference>
<dbReference type="GO" id="GO:0022857">
    <property type="term" value="F:transmembrane transporter activity"/>
    <property type="evidence" value="ECO:0007669"/>
    <property type="project" value="InterPro"/>
</dbReference>
<dbReference type="InterPro" id="IPR036259">
    <property type="entry name" value="MFS_trans_sf"/>
</dbReference>
<dbReference type="InterPro" id="IPR011701">
    <property type="entry name" value="MFS"/>
</dbReference>
<keyword evidence="3 4" id="KW-0472">Membrane</keyword>
<name>A0A4S5BUC1_9BURK</name>
<feature type="transmembrane region" description="Helical" evidence="4">
    <location>
        <begin position="170"/>
        <end position="189"/>
    </location>
</feature>
<comment type="caution">
    <text evidence="6">The sequence shown here is derived from an EMBL/GenBank/DDBJ whole genome shotgun (WGS) entry which is preliminary data.</text>
</comment>
<proteinExistence type="predicted"/>
<evidence type="ECO:0000313" key="6">
    <source>
        <dbReference type="EMBL" id="THJ34615.1"/>
    </source>
</evidence>
<protein>
    <submittedName>
        <fullName evidence="6">MFS transporter</fullName>
    </submittedName>
</protein>
<evidence type="ECO:0000256" key="2">
    <source>
        <dbReference type="ARBA" id="ARBA00022989"/>
    </source>
</evidence>
<dbReference type="Gene3D" id="1.20.1250.20">
    <property type="entry name" value="MFS general substrate transporter like domains"/>
    <property type="match status" value="1"/>
</dbReference>
<keyword evidence="1 4" id="KW-0812">Transmembrane</keyword>
<feature type="domain" description="Major facilitator superfamily (MFS) profile" evidence="5">
    <location>
        <begin position="19"/>
        <end position="413"/>
    </location>
</feature>
<sequence length="416" mass="42967">MTSSPTHTPAPPVQASGTLLLLMAIACGLCAGCNYINQPLLHSIAIGLNVSEAQAAYSVTISQLAYAGGLLFLVPLGDLLDRRKLIVTLMALAAAGLLLCAITDNIALFWLGSAIAGIFSVAAQVLVPLVTLMVAPQQAGRAVGILMTGLLIGIQSARSIAGILSGTAGWQSVYVLTAVLMLAVAAALAKTLPSKAAFAAPAKSKAAQVSSQASYASTMRSLVDLFAHQPRLRSRTLMGAFSFGSLAVLFSTMALLLGKAPHQFNDMQIGLLSLVGVASALVAKPVGQWADRGLEPNTSLASAILLLVVWPPMWLATHSASIFAMGLLLLGVAIAAVHICNQSVIFQLASQARSRANAIYMTGYFLGASAGSALGVVAWDIGGWSAVCWLGLGLAGCAMAACLHDRRLAQRTHLDL</sequence>
<feature type="transmembrane region" description="Helical" evidence="4">
    <location>
        <begin position="237"/>
        <end position="257"/>
    </location>
</feature>
<accession>A0A4S5BUC1</accession>
<feature type="transmembrane region" description="Helical" evidence="4">
    <location>
        <begin position="142"/>
        <end position="164"/>
    </location>
</feature>
<feature type="transmembrane region" description="Helical" evidence="4">
    <location>
        <begin position="269"/>
        <end position="287"/>
    </location>
</feature>
<keyword evidence="2 4" id="KW-1133">Transmembrane helix</keyword>
<evidence type="ECO:0000259" key="5">
    <source>
        <dbReference type="PROSITE" id="PS50850"/>
    </source>
</evidence>
<evidence type="ECO:0000313" key="7">
    <source>
        <dbReference type="Proteomes" id="UP000306236"/>
    </source>
</evidence>
<gene>
    <name evidence="6" type="ORF">E8K88_06450</name>
</gene>
<dbReference type="RefSeq" id="WP_136405825.1">
    <property type="nucleotide sequence ID" value="NZ_SSWX01000006.1"/>
</dbReference>
<feature type="transmembrane region" description="Helical" evidence="4">
    <location>
        <begin position="384"/>
        <end position="403"/>
    </location>
</feature>
<feature type="transmembrane region" description="Helical" evidence="4">
    <location>
        <begin position="358"/>
        <end position="378"/>
    </location>
</feature>
<reference evidence="6 7" key="1">
    <citation type="submission" date="2019-04" db="EMBL/GenBank/DDBJ databases">
        <title>Lampropedia sp YIM MLB12 draf genome.</title>
        <authorList>
            <person name="Wang Y.-X."/>
        </authorList>
    </citation>
    <scope>NUCLEOTIDE SEQUENCE [LARGE SCALE GENOMIC DNA]</scope>
    <source>
        <strain evidence="6 7">YIM MLB12</strain>
    </source>
</reference>
<feature type="transmembrane region" description="Helical" evidence="4">
    <location>
        <begin position="114"/>
        <end position="135"/>
    </location>
</feature>